<dbReference type="EMBL" id="JAVFKY010000004">
    <property type="protein sequence ID" value="KAK5578300.1"/>
    <property type="molecule type" value="Genomic_DNA"/>
</dbReference>
<dbReference type="Pfam" id="PF17103">
    <property type="entry name" value="Stealth_CR4"/>
    <property type="match status" value="1"/>
</dbReference>
<dbReference type="InterPro" id="IPR021520">
    <property type="entry name" value="Stealth_CR2"/>
</dbReference>
<protein>
    <submittedName>
        <fullName evidence="5">Uncharacterized protein</fullName>
    </submittedName>
</protein>
<evidence type="ECO:0000313" key="5">
    <source>
        <dbReference type="EMBL" id="KAK5578300.1"/>
    </source>
</evidence>
<reference evidence="5 6" key="1">
    <citation type="submission" date="2023-11" db="EMBL/GenBank/DDBJ databases">
        <title>Dfirmibasis_genome.</title>
        <authorList>
            <person name="Edelbroek B."/>
            <person name="Kjellin J."/>
            <person name="Jerlstrom-Hultqvist J."/>
            <person name="Soderbom F."/>
        </authorList>
    </citation>
    <scope>NUCLEOTIDE SEQUENCE [LARGE SCALE GENOMIC DNA]</scope>
    <source>
        <strain evidence="5 6">TNS-C-14</strain>
    </source>
</reference>
<name>A0AAN7YZD5_9MYCE</name>
<evidence type="ECO:0000259" key="4">
    <source>
        <dbReference type="Pfam" id="PF17103"/>
    </source>
</evidence>
<dbReference type="GO" id="GO:0016772">
    <property type="term" value="F:transferase activity, transferring phosphorus-containing groups"/>
    <property type="evidence" value="ECO:0007669"/>
    <property type="project" value="InterPro"/>
</dbReference>
<feature type="region of interest" description="Disordered" evidence="1">
    <location>
        <begin position="1"/>
        <end position="24"/>
    </location>
</feature>
<keyword evidence="6" id="KW-1185">Reference proteome</keyword>
<dbReference type="Proteomes" id="UP001344447">
    <property type="component" value="Unassembled WGS sequence"/>
</dbReference>
<proteinExistence type="predicted"/>
<dbReference type="PANTHER" id="PTHR47452">
    <property type="entry name" value="PUTATIVE-RELATED"/>
    <property type="match status" value="1"/>
</dbReference>
<dbReference type="InterPro" id="IPR031358">
    <property type="entry name" value="Stealth_CR1"/>
</dbReference>
<feature type="domain" description="Stealth protein CR2 conserved region 2" evidence="2">
    <location>
        <begin position="107"/>
        <end position="213"/>
    </location>
</feature>
<dbReference type="AlphaFoldDB" id="A0AAN7YZD5"/>
<dbReference type="Pfam" id="PF11380">
    <property type="entry name" value="Stealth_CR2"/>
    <property type="match status" value="1"/>
</dbReference>
<sequence length="383" mass="45251">MFSSTSSKKNKNKNQTLNTDRNNQIVTEKPIDPTIDGLYIRGYRQTYNDNVFLKDQANNTFEPGCKYVDIVYTWVNGSDPINIENRNIYSAEGNKEMLLKESNTDARFRDFGILKYSLRSVRKNASWIRKIFIVTANQIPSWFNTSNNDNVEFIFHEEYYLNKSHLPTFNSNSIEGNFHNLPEKVSNCFLYLNDDIFFKNPVELSDFFDEKYKAHIFQRKQIISSHSQLPGDFVDSLQYTNMVYTNRYLDPIWFRSKRYRSDHGVLIFNKNLLKMAYRDLITLANFTSVNRFRDPKDISTPFAHLQYAKRYSTFQVKPSQNAYFSLNDNNFEVVLNEIRDSSYTYKTVCLNDAFRNPNESVYFKIDSFLNDHFPVPSPYENKY</sequence>
<evidence type="ECO:0000313" key="6">
    <source>
        <dbReference type="Proteomes" id="UP001344447"/>
    </source>
</evidence>
<feature type="compositionally biased region" description="Low complexity" evidence="1">
    <location>
        <begin position="1"/>
        <end position="19"/>
    </location>
</feature>
<organism evidence="5 6">
    <name type="scientific">Dictyostelium firmibasis</name>
    <dbReference type="NCBI Taxonomy" id="79012"/>
    <lineage>
        <taxon>Eukaryota</taxon>
        <taxon>Amoebozoa</taxon>
        <taxon>Evosea</taxon>
        <taxon>Eumycetozoa</taxon>
        <taxon>Dictyostelia</taxon>
        <taxon>Dictyosteliales</taxon>
        <taxon>Dictyosteliaceae</taxon>
        <taxon>Dictyostelium</taxon>
    </lineage>
</organism>
<comment type="caution">
    <text evidence="5">The sequence shown here is derived from an EMBL/GenBank/DDBJ whole genome shotgun (WGS) entry which is preliminary data.</text>
</comment>
<feature type="domain" description="Stealth protein CR4 conserved region 4" evidence="4">
    <location>
        <begin position="337"/>
        <end position="381"/>
    </location>
</feature>
<accession>A0AAN7YZD5</accession>
<gene>
    <name evidence="5" type="ORF">RB653_003256</name>
</gene>
<dbReference type="PANTHER" id="PTHR47452:SF2">
    <property type="entry name" value="GLYCOSYLTRANSFERASE"/>
    <property type="match status" value="1"/>
</dbReference>
<feature type="domain" description="Stealth protein CR1 conserved region 1" evidence="3">
    <location>
        <begin position="67"/>
        <end position="91"/>
    </location>
</feature>
<evidence type="ECO:0000259" key="2">
    <source>
        <dbReference type="Pfam" id="PF11380"/>
    </source>
</evidence>
<dbReference type="InterPro" id="IPR031356">
    <property type="entry name" value="Stealth_CR4"/>
</dbReference>
<evidence type="ECO:0000256" key="1">
    <source>
        <dbReference type="SAM" id="MobiDB-lite"/>
    </source>
</evidence>
<dbReference type="InterPro" id="IPR053362">
    <property type="entry name" value="RPS_phosphotransferase_WefF"/>
</dbReference>
<dbReference type="Pfam" id="PF17101">
    <property type="entry name" value="Stealth_CR1"/>
    <property type="match status" value="1"/>
</dbReference>
<evidence type="ECO:0000259" key="3">
    <source>
        <dbReference type="Pfam" id="PF17101"/>
    </source>
</evidence>